<dbReference type="GO" id="GO:0016874">
    <property type="term" value="F:ligase activity"/>
    <property type="evidence" value="ECO:0007669"/>
    <property type="project" value="UniProtKB-KW"/>
</dbReference>
<evidence type="ECO:0000256" key="4">
    <source>
        <dbReference type="PROSITE-ProRule" id="PRU00409"/>
    </source>
</evidence>
<dbReference type="GeneID" id="57753549"/>
<name>A0A0B7GSD6_TREPH</name>
<dbReference type="Gene3D" id="3.30.470.20">
    <property type="entry name" value="ATP-grasp fold, B domain"/>
    <property type="match status" value="1"/>
</dbReference>
<dbReference type="GO" id="GO:0046872">
    <property type="term" value="F:metal ion binding"/>
    <property type="evidence" value="ECO:0007669"/>
    <property type="project" value="InterPro"/>
</dbReference>
<keyword evidence="7" id="KW-1185">Reference proteome</keyword>
<dbReference type="Gene3D" id="3.30.1490.20">
    <property type="entry name" value="ATP-grasp fold, A domain"/>
    <property type="match status" value="1"/>
</dbReference>
<keyword evidence="3 4" id="KW-0067">ATP-binding</keyword>
<dbReference type="GO" id="GO:0005524">
    <property type="term" value="F:ATP binding"/>
    <property type="evidence" value="ECO:0007669"/>
    <property type="project" value="UniProtKB-UniRule"/>
</dbReference>
<dbReference type="PANTHER" id="PTHR43585">
    <property type="entry name" value="FUMIPYRROLE BIOSYNTHESIS PROTEIN C"/>
    <property type="match status" value="1"/>
</dbReference>
<gene>
    <name evidence="6" type="ORF">TPHV1_10085</name>
</gene>
<dbReference type="OrthoDB" id="9803907at2"/>
<dbReference type="PROSITE" id="PS50975">
    <property type="entry name" value="ATP_GRASP"/>
    <property type="match status" value="1"/>
</dbReference>
<evidence type="ECO:0000259" key="5">
    <source>
        <dbReference type="PROSITE" id="PS50975"/>
    </source>
</evidence>
<protein>
    <recommendedName>
        <fullName evidence="5">ATP-grasp domain-containing protein</fullName>
    </recommendedName>
</protein>
<organism evidence="6 7">
    <name type="scientific">Treponema phagedenis</name>
    <dbReference type="NCBI Taxonomy" id="162"/>
    <lineage>
        <taxon>Bacteria</taxon>
        <taxon>Pseudomonadati</taxon>
        <taxon>Spirochaetota</taxon>
        <taxon>Spirochaetia</taxon>
        <taxon>Spirochaetales</taxon>
        <taxon>Treponemataceae</taxon>
        <taxon>Treponema</taxon>
    </lineage>
</organism>
<dbReference type="InterPro" id="IPR011761">
    <property type="entry name" value="ATP-grasp"/>
</dbReference>
<keyword evidence="2 4" id="KW-0547">Nucleotide-binding</keyword>
<dbReference type="InterPro" id="IPR052032">
    <property type="entry name" value="ATP-dep_AA_Ligase"/>
</dbReference>
<dbReference type="Gene3D" id="3.40.50.20">
    <property type="match status" value="1"/>
</dbReference>
<dbReference type="AlphaFoldDB" id="A0A0B7GSD6"/>
<sequence>MKEKLVIIGANDFQAQLIRKAKKLGYETHVFAWEKDAIGKTDSDYFYPISIINKDEILSECKKIKPQGICSLGSDLANITVQYIAQELGLVSNSPYCVLVSTNKHEMRKVFEKNNDPSPRSILVDMSVDFNSIDLSFPVIVKPTDRSGSRGITKIFYRKDLGKAIQFSCHESFEKKALVEEFAEGKEYSVEYISYKGLHTFIALTEKFTTGHPHYIEYGHKQPALLESKNLIEIQKVVSNALTHLNIEYGASHTEIKIDGDNNIKIIEIGSRGGGDCIASDLVPLSTGYDYMKMIIDISCGKVPDFSKGSHYKNAMIKFLLTQTDIKQLKEVKKKDSFIRESILQKKIIGNVLDSSGRYGYYILAK</sequence>
<evidence type="ECO:0000313" key="6">
    <source>
        <dbReference type="EMBL" id="CEM60417.1"/>
    </source>
</evidence>
<evidence type="ECO:0000256" key="2">
    <source>
        <dbReference type="ARBA" id="ARBA00022741"/>
    </source>
</evidence>
<keyword evidence="1" id="KW-0436">Ligase</keyword>
<evidence type="ECO:0000256" key="3">
    <source>
        <dbReference type="ARBA" id="ARBA00022840"/>
    </source>
</evidence>
<reference evidence="7" key="1">
    <citation type="submission" date="2015-01" db="EMBL/GenBank/DDBJ databases">
        <authorList>
            <person name="Manzoor Shahid"/>
            <person name="Zubair Saima"/>
        </authorList>
    </citation>
    <scope>NUCLEOTIDE SEQUENCE [LARGE SCALE GENOMIC DNA]</scope>
    <source>
        <strain evidence="7">V1</strain>
    </source>
</reference>
<evidence type="ECO:0000256" key="1">
    <source>
        <dbReference type="ARBA" id="ARBA00022598"/>
    </source>
</evidence>
<dbReference type="RefSeq" id="WP_024752527.1">
    <property type="nucleotide sequence ID" value="NZ_CDNC01000001.1"/>
</dbReference>
<feature type="domain" description="ATP-grasp" evidence="5">
    <location>
        <begin position="108"/>
        <end position="300"/>
    </location>
</feature>
<dbReference type="PANTHER" id="PTHR43585:SF2">
    <property type="entry name" value="ATP-GRASP ENZYME FSQD"/>
    <property type="match status" value="1"/>
</dbReference>
<proteinExistence type="predicted"/>
<dbReference type="EMBL" id="CDNC01000001">
    <property type="protein sequence ID" value="CEM60417.1"/>
    <property type="molecule type" value="Genomic_DNA"/>
</dbReference>
<accession>A0A0B7GSD6</accession>
<dbReference type="InterPro" id="IPR013815">
    <property type="entry name" value="ATP_grasp_subdomain_1"/>
</dbReference>
<evidence type="ECO:0000313" key="7">
    <source>
        <dbReference type="Proteomes" id="UP000042527"/>
    </source>
</evidence>
<dbReference type="Pfam" id="PF13535">
    <property type="entry name" value="ATP-grasp_4"/>
    <property type="match status" value="1"/>
</dbReference>
<dbReference type="Proteomes" id="UP000042527">
    <property type="component" value="Unassembled WGS sequence"/>
</dbReference>
<dbReference type="SUPFAM" id="SSF56059">
    <property type="entry name" value="Glutathione synthetase ATP-binding domain-like"/>
    <property type="match status" value="1"/>
</dbReference>